<organism evidence="3 4">
    <name type="scientific">Diplodia corticola</name>
    <dbReference type="NCBI Taxonomy" id="236234"/>
    <lineage>
        <taxon>Eukaryota</taxon>
        <taxon>Fungi</taxon>
        <taxon>Dikarya</taxon>
        <taxon>Ascomycota</taxon>
        <taxon>Pezizomycotina</taxon>
        <taxon>Dothideomycetes</taxon>
        <taxon>Dothideomycetes incertae sedis</taxon>
        <taxon>Botryosphaeriales</taxon>
        <taxon>Botryosphaeriaceae</taxon>
        <taxon>Diplodia</taxon>
    </lineage>
</organism>
<dbReference type="OrthoDB" id="2624308at2759"/>
<feature type="transmembrane region" description="Helical" evidence="2">
    <location>
        <begin position="640"/>
        <end position="660"/>
    </location>
</feature>
<evidence type="ECO:0000313" key="3">
    <source>
        <dbReference type="EMBL" id="OJD30628.1"/>
    </source>
</evidence>
<evidence type="ECO:0000313" key="4">
    <source>
        <dbReference type="Proteomes" id="UP000183809"/>
    </source>
</evidence>
<dbReference type="GeneID" id="31017829"/>
<reference evidence="3 4" key="1">
    <citation type="submission" date="2016-10" db="EMBL/GenBank/DDBJ databases">
        <title>Proteomics and genomics reveal pathogen-plant mechanisms compatible with a hemibiotrophic lifestyle of Diplodia corticola.</title>
        <authorList>
            <person name="Fernandes I."/>
            <person name="De Jonge R."/>
            <person name="Van De Peer Y."/>
            <person name="Devreese B."/>
            <person name="Alves A."/>
            <person name="Esteves A.C."/>
        </authorList>
    </citation>
    <scope>NUCLEOTIDE SEQUENCE [LARGE SCALE GENOMIC DNA]</scope>
    <source>
        <strain evidence="3 4">CBS 112549</strain>
    </source>
</reference>
<proteinExistence type="predicted"/>
<dbReference type="AlphaFoldDB" id="A0A1J9RRV9"/>
<sequence length="835" mass="93143">MVETNTNHARHGGGYVPGSPWQQPAYPPPPQNLPPPPQQQPGMHYAPPGQSPTGPSRSGDNILKHPDTDVSVVETSQAQAAPLALTRRPQGIVNALNPRSRFRWKSPHFYQEPAWKYDPNAGHRHRDAMARVWQGAEDDRYLSPYDGHIAKLVVQCTDDIYENPGNSTYRRTYIRNVSTKMLRLANWPTSHFDFAKGEYTEHGTGWMVAKWIPACLALTVWIVFYDDGAQVRNGGNYDVFPYRYHSYAKVARNALEYPSHSVLPHGTPNTATEARNPVMERLLSPRYLCVLREPSDKKTNQGVSIQKVDEDGSHNSTAGSYLFVAYTAEQFSHGSEEDMRALHAIAETATRAAGLAAYWIGCSCMPDASEMEDDVFRISDVIRGAAGLCVAVGPRSGSTAIQCDEQDTWDMLRQWGARLWTFPEVLLSRGGAPIAVYRRGQLDSPLVVGKRQFAQHVWHDARVARQLVDHYEGSLTLSRLELAIVALRCLHSRTTVQYLPGDHSYALMGLLRVRPRVDHTDSAFQAFARLSLANDSDMLLERLVCTLPKRPDQHWSCMDDAWDASLWDIYPQIQIAGICSDDAVIIDNALGASIRWKSFAPVKNLRRTSWKRLFAQLLLHSSGILLLMAIVLLSTPYTRAAGVVVFLISFPCVAAAPRLLRLLYSGKFWYSQPWFFGFEGYMDVATIESQIWGARLGRLEWSAFGSPLARHQRNAHGERVGVDPTTDPAVAAVVEAAKTASPNEERIFTLIDTRTMEVILFQAVRPPVGILVCGSEGGMQRAVGVSYDWTTATCYREAVFRLDSTVHDKMDRVPRTKVGLTRPATRARFVGDAAA</sequence>
<keyword evidence="4" id="KW-1185">Reference proteome</keyword>
<comment type="caution">
    <text evidence="3">The sequence shown here is derived from an EMBL/GenBank/DDBJ whole genome shotgun (WGS) entry which is preliminary data.</text>
</comment>
<feature type="region of interest" description="Disordered" evidence="1">
    <location>
        <begin position="1"/>
        <end position="65"/>
    </location>
</feature>
<feature type="transmembrane region" description="Helical" evidence="2">
    <location>
        <begin position="613"/>
        <end position="634"/>
    </location>
</feature>
<accession>A0A1J9RRV9</accession>
<keyword evidence="2" id="KW-1133">Transmembrane helix</keyword>
<evidence type="ECO:0000256" key="1">
    <source>
        <dbReference type="SAM" id="MobiDB-lite"/>
    </source>
</evidence>
<evidence type="ECO:0000256" key="2">
    <source>
        <dbReference type="SAM" id="Phobius"/>
    </source>
</evidence>
<feature type="compositionally biased region" description="Pro residues" evidence="1">
    <location>
        <begin position="25"/>
        <end position="39"/>
    </location>
</feature>
<dbReference type="Proteomes" id="UP000183809">
    <property type="component" value="Unassembled WGS sequence"/>
</dbReference>
<keyword evidence="2" id="KW-0812">Transmembrane</keyword>
<name>A0A1J9RRV9_9PEZI</name>
<gene>
    <name evidence="3" type="ORF">BKCO1_5800052</name>
</gene>
<protein>
    <submittedName>
        <fullName evidence="3">3-hydroxyisobutyrate dehydrogenase</fullName>
    </submittedName>
</protein>
<dbReference type="RefSeq" id="XP_020126888.1">
    <property type="nucleotide sequence ID" value="XM_020277568.1"/>
</dbReference>
<keyword evidence="2" id="KW-0472">Membrane</keyword>
<dbReference type="EMBL" id="MNUE01000058">
    <property type="protein sequence ID" value="OJD30628.1"/>
    <property type="molecule type" value="Genomic_DNA"/>
</dbReference>
<dbReference type="STRING" id="236234.A0A1J9RRV9"/>